<reference evidence="1" key="1">
    <citation type="submission" date="2014-02" db="EMBL/GenBank/DDBJ databases">
        <authorList>
            <person name="Genoscope - CEA"/>
        </authorList>
    </citation>
    <scope>NUCLEOTIDE SEQUENCE</scope>
    <source>
        <strain evidence="1">LS3</strain>
    </source>
</reference>
<name>A0A060TBA5_BLAAD</name>
<dbReference type="EMBL" id="HG937694">
    <property type="protein sequence ID" value="CDP38079.1"/>
    <property type="molecule type" value="Genomic_DNA"/>
</dbReference>
<accession>A0A060TBA5</accession>
<proteinExistence type="predicted"/>
<gene>
    <name evidence="1" type="ORF">GNLVRS02_ARAD1D26400g</name>
</gene>
<protein>
    <submittedName>
        <fullName evidence="1">ARAD1D26400p</fullName>
    </submittedName>
</protein>
<organism evidence="1">
    <name type="scientific">Blastobotrys adeninivorans</name>
    <name type="common">Yeast</name>
    <name type="synonym">Arxula adeninivorans</name>
    <dbReference type="NCBI Taxonomy" id="409370"/>
    <lineage>
        <taxon>Eukaryota</taxon>
        <taxon>Fungi</taxon>
        <taxon>Dikarya</taxon>
        <taxon>Ascomycota</taxon>
        <taxon>Saccharomycotina</taxon>
        <taxon>Dipodascomycetes</taxon>
        <taxon>Dipodascales</taxon>
        <taxon>Trichomonascaceae</taxon>
        <taxon>Blastobotrys</taxon>
    </lineage>
</organism>
<reference evidence="1" key="2">
    <citation type="submission" date="2014-06" db="EMBL/GenBank/DDBJ databases">
        <title>The complete genome of Blastobotrys (Arxula) adeninivorans LS3 - a yeast of biotechnological interest.</title>
        <authorList>
            <person name="Kunze G."/>
            <person name="Gaillardin C."/>
            <person name="Czernicka M."/>
            <person name="Durrens P."/>
            <person name="Martin T."/>
            <person name="Boer E."/>
            <person name="Gabaldon T."/>
            <person name="Cruz J."/>
            <person name="Talla E."/>
            <person name="Marck C."/>
            <person name="Goffeau A."/>
            <person name="Barbe V."/>
            <person name="Baret P."/>
            <person name="Baronian K."/>
            <person name="Beier S."/>
            <person name="Bleykasten C."/>
            <person name="Bode R."/>
            <person name="Casaregola S."/>
            <person name="Despons L."/>
            <person name="Fairhead C."/>
            <person name="Giersberg M."/>
            <person name="Gierski P."/>
            <person name="Hahnel U."/>
            <person name="Hartmann A."/>
            <person name="Jankowska D."/>
            <person name="Jubin C."/>
            <person name="Jung P."/>
            <person name="Lafontaine I."/>
            <person name="Leh-Louis V."/>
            <person name="Lemaire M."/>
            <person name="Marcet-Houben M."/>
            <person name="Mascher M."/>
            <person name="Morel G."/>
            <person name="Richard G.-F."/>
            <person name="Riechen J."/>
            <person name="Sacerdot C."/>
            <person name="Sarkar A."/>
            <person name="Savel G."/>
            <person name="Schacherer J."/>
            <person name="Sherman D."/>
            <person name="Straub M.-L."/>
            <person name="Stein N."/>
            <person name="Thierry A."/>
            <person name="Trautwein-Schult A."/>
            <person name="Westhof E."/>
            <person name="Worch S."/>
            <person name="Dujon B."/>
            <person name="Souciet J.-L."/>
            <person name="Wincker P."/>
            <person name="Scholz U."/>
            <person name="Neuveglise N."/>
        </authorList>
    </citation>
    <scope>NUCLEOTIDE SEQUENCE</scope>
    <source>
        <strain evidence="1">LS3</strain>
    </source>
</reference>
<dbReference type="AlphaFoldDB" id="A0A060TBA5"/>
<evidence type="ECO:0000313" key="1">
    <source>
        <dbReference type="EMBL" id="CDP38079.1"/>
    </source>
</evidence>
<sequence>MVLQLLVELWSCGAENEHKYGSGEVWGKQCSIDPANPSFLPQPRLFDEPLSSLQPHRFSACWFIKAD</sequence>